<dbReference type="PIRSF" id="PIRSF000446">
    <property type="entry name" value="Mct"/>
    <property type="match status" value="1"/>
</dbReference>
<organism evidence="7 8">
    <name type="scientific">Lysinibacillus composti</name>
    <dbReference type="NCBI Taxonomy" id="720633"/>
    <lineage>
        <taxon>Bacteria</taxon>
        <taxon>Bacillati</taxon>
        <taxon>Bacillota</taxon>
        <taxon>Bacilli</taxon>
        <taxon>Bacillales</taxon>
        <taxon>Bacillaceae</taxon>
        <taxon>Lysinibacillus</taxon>
    </lineage>
</organism>
<evidence type="ECO:0000256" key="5">
    <source>
        <dbReference type="PIRSR" id="PIRSR000446-1"/>
    </source>
</evidence>
<comment type="similarity">
    <text evidence="4">Belongs to the fabD family.</text>
</comment>
<comment type="catalytic activity">
    <reaction evidence="3 4">
        <text>holo-[ACP] + malonyl-CoA = malonyl-[ACP] + CoA</text>
        <dbReference type="Rhea" id="RHEA:41792"/>
        <dbReference type="Rhea" id="RHEA-COMP:9623"/>
        <dbReference type="Rhea" id="RHEA-COMP:9685"/>
        <dbReference type="ChEBI" id="CHEBI:57287"/>
        <dbReference type="ChEBI" id="CHEBI:57384"/>
        <dbReference type="ChEBI" id="CHEBI:64479"/>
        <dbReference type="ChEBI" id="CHEBI:78449"/>
        <dbReference type="EC" id="2.3.1.39"/>
    </reaction>
</comment>
<evidence type="ECO:0000259" key="6">
    <source>
        <dbReference type="SMART" id="SM00827"/>
    </source>
</evidence>
<dbReference type="Gene3D" id="3.30.70.250">
    <property type="entry name" value="Malonyl-CoA ACP transacylase, ACP-binding"/>
    <property type="match status" value="1"/>
</dbReference>
<feature type="domain" description="Malonyl-CoA:ACP transacylase (MAT)" evidence="6">
    <location>
        <begin position="6"/>
        <end position="296"/>
    </location>
</feature>
<dbReference type="GO" id="GO:0006633">
    <property type="term" value="P:fatty acid biosynthetic process"/>
    <property type="evidence" value="ECO:0007669"/>
    <property type="project" value="TreeGrafter"/>
</dbReference>
<dbReference type="InterPro" id="IPR024925">
    <property type="entry name" value="Malonyl_CoA-ACP_transAc"/>
</dbReference>
<dbReference type="EC" id="2.3.1.39" evidence="4"/>
<evidence type="ECO:0000313" key="7">
    <source>
        <dbReference type="EMBL" id="RQW73508.1"/>
    </source>
</evidence>
<dbReference type="SMART" id="SM00827">
    <property type="entry name" value="PKS_AT"/>
    <property type="match status" value="1"/>
</dbReference>
<evidence type="ECO:0000256" key="4">
    <source>
        <dbReference type="PIRNR" id="PIRNR000446"/>
    </source>
</evidence>
<keyword evidence="1 4" id="KW-0808">Transferase</keyword>
<dbReference type="RefSeq" id="WP_124766370.1">
    <property type="nucleotide sequence ID" value="NZ_RRCT01000019.1"/>
</dbReference>
<dbReference type="InterPro" id="IPR014043">
    <property type="entry name" value="Acyl_transferase_dom"/>
</dbReference>
<dbReference type="Pfam" id="PF00698">
    <property type="entry name" value="Acyl_transf_1"/>
    <property type="match status" value="1"/>
</dbReference>
<dbReference type="SUPFAM" id="SSF52151">
    <property type="entry name" value="FabD/lysophospholipase-like"/>
    <property type="match status" value="1"/>
</dbReference>
<dbReference type="InterPro" id="IPR050858">
    <property type="entry name" value="Mal-CoA-ACP_Trans/PKS_FabD"/>
</dbReference>
<dbReference type="InterPro" id="IPR016035">
    <property type="entry name" value="Acyl_Trfase/lysoPLipase"/>
</dbReference>
<dbReference type="Gene3D" id="3.40.366.10">
    <property type="entry name" value="Malonyl-Coenzyme A Acyl Carrier Protein, domain 2"/>
    <property type="match status" value="1"/>
</dbReference>
<comment type="caution">
    <text evidence="7">The sequence shown here is derived from an EMBL/GenBank/DDBJ whole genome shotgun (WGS) entry which is preliminary data.</text>
</comment>
<dbReference type="PANTHER" id="PTHR42681:SF1">
    <property type="entry name" value="MALONYL-COA-ACYL CARRIER PROTEIN TRANSACYLASE, MITOCHONDRIAL"/>
    <property type="match status" value="1"/>
</dbReference>
<dbReference type="Proteomes" id="UP000274033">
    <property type="component" value="Unassembled WGS sequence"/>
</dbReference>
<feature type="active site" evidence="5">
    <location>
        <position position="86"/>
    </location>
</feature>
<dbReference type="OrthoDB" id="9805460at2"/>
<evidence type="ECO:0000256" key="1">
    <source>
        <dbReference type="ARBA" id="ARBA00022679"/>
    </source>
</evidence>
<keyword evidence="8" id="KW-1185">Reference proteome</keyword>
<protein>
    <recommendedName>
        <fullName evidence="4">Malonyl CoA-acyl carrier protein transacylase</fullName>
        <ecNumber evidence="4">2.3.1.39</ecNumber>
    </recommendedName>
</protein>
<accession>A0A3N9UAH8</accession>
<dbReference type="GO" id="GO:0005829">
    <property type="term" value="C:cytosol"/>
    <property type="evidence" value="ECO:0007669"/>
    <property type="project" value="TreeGrafter"/>
</dbReference>
<dbReference type="EMBL" id="RRCT01000019">
    <property type="protein sequence ID" value="RQW73508.1"/>
    <property type="molecule type" value="Genomic_DNA"/>
</dbReference>
<dbReference type="SUPFAM" id="SSF55048">
    <property type="entry name" value="Probable ACP-binding domain of malonyl-CoA ACP transacylase"/>
    <property type="match status" value="1"/>
</dbReference>
<gene>
    <name evidence="7" type="ORF">EBB45_16100</name>
</gene>
<evidence type="ECO:0000313" key="8">
    <source>
        <dbReference type="Proteomes" id="UP000274033"/>
    </source>
</evidence>
<name>A0A3N9UAH8_9BACI</name>
<proteinExistence type="inferred from homology"/>
<keyword evidence="2 4" id="KW-0012">Acyltransferase</keyword>
<dbReference type="PANTHER" id="PTHR42681">
    <property type="entry name" value="MALONYL-COA-ACYL CARRIER PROTEIN TRANSACYLASE, MITOCHONDRIAL"/>
    <property type="match status" value="1"/>
</dbReference>
<feature type="active site" evidence="5">
    <location>
        <position position="195"/>
    </location>
</feature>
<dbReference type="GO" id="GO:0004314">
    <property type="term" value="F:[acyl-carrier-protein] S-malonyltransferase activity"/>
    <property type="evidence" value="ECO:0007669"/>
    <property type="project" value="UniProtKB-EC"/>
</dbReference>
<evidence type="ECO:0000256" key="3">
    <source>
        <dbReference type="ARBA" id="ARBA00048462"/>
    </source>
</evidence>
<dbReference type="AlphaFoldDB" id="A0A3N9UAH8"/>
<sequence>MKSAFLFPGQGSQYVGMLHDLPNNKEVKEIIEVATDLLKVKISDLDNETALRKTKAVQLSLLICGVASFEIFKQERAIPDYVAGHSVGAFSAAVASGVLSFEDALKIVSLRGELMETFYDSGFGMGVVLGLDESKLQQIVEQVHSDLQPVYVSNRNAPTQLTISGSINGIQKVIDFSQRAGAMSAKLLNVSTPSHCPLFDEVSYELLKALNEVEINRPKIPYSSNLRARLLRRGEDIKEDLAFSISRPVLWHDATNVLYENGVRLFIEIPPKEVLSKLAMNAFPESRCMAVSKSGFDDCIYILQN</sequence>
<dbReference type="InterPro" id="IPR001227">
    <property type="entry name" value="Ac_transferase_dom_sf"/>
</dbReference>
<reference evidence="7 8" key="1">
    <citation type="journal article" date="2013" name="J. Microbiol.">
        <title>Lysinibacillus chungkukjangi sp. nov., isolated from Chungkukjang, Korean fermented soybean food.</title>
        <authorList>
            <person name="Kim S.J."/>
            <person name="Jang Y.H."/>
            <person name="Hamada M."/>
            <person name="Ahn J.H."/>
            <person name="Weon H.Y."/>
            <person name="Suzuki K."/>
            <person name="Whang K.S."/>
            <person name="Kwon S.W."/>
        </authorList>
    </citation>
    <scope>NUCLEOTIDE SEQUENCE [LARGE SCALE GENOMIC DNA]</scope>
    <source>
        <strain evidence="7 8">MCCC 1A12701</strain>
    </source>
</reference>
<dbReference type="InterPro" id="IPR016036">
    <property type="entry name" value="Malonyl_transacylase_ACP-bd"/>
</dbReference>
<evidence type="ECO:0000256" key="2">
    <source>
        <dbReference type="ARBA" id="ARBA00023315"/>
    </source>
</evidence>